<dbReference type="PANTHER" id="PTHR46135">
    <property type="entry name" value="NME/NM23 FAMILY MEMBER 8"/>
    <property type="match status" value="1"/>
</dbReference>
<protein>
    <submittedName>
        <fullName evidence="2">Flagellar outer dynein arm light chain 5, thioredoxin-like protein</fullName>
    </submittedName>
</protein>
<accession>A0ABQ7G7L1</accession>
<gene>
    <name evidence="2" type="ORF">DUNSADRAFT_14337</name>
</gene>
<sequence length="110" mass="12633">MGFQLDIKDDDSFRREVLEVPGVCQVVELYPAWCGPCKAIQSTFKRIYFDAGDRPLKFFTADADKLSGMEEHREKNQPVFLFYKDGKMIDHVVGVVAPQLERKINQYSAV</sequence>
<dbReference type="InterPro" id="IPR013766">
    <property type="entry name" value="Thioredoxin_domain"/>
</dbReference>
<dbReference type="PROSITE" id="PS00194">
    <property type="entry name" value="THIOREDOXIN_1"/>
    <property type="match status" value="1"/>
</dbReference>
<evidence type="ECO:0000259" key="1">
    <source>
        <dbReference type="PROSITE" id="PS51352"/>
    </source>
</evidence>
<evidence type="ECO:0000313" key="3">
    <source>
        <dbReference type="Proteomes" id="UP000815325"/>
    </source>
</evidence>
<proteinExistence type="predicted"/>
<dbReference type="Gene3D" id="3.40.30.10">
    <property type="entry name" value="Glutaredoxin"/>
    <property type="match status" value="1"/>
</dbReference>
<dbReference type="SUPFAM" id="SSF52833">
    <property type="entry name" value="Thioredoxin-like"/>
    <property type="match status" value="1"/>
</dbReference>
<comment type="caution">
    <text evidence="2">The sequence shown here is derived from an EMBL/GenBank/DDBJ whole genome shotgun (WGS) entry which is preliminary data.</text>
</comment>
<dbReference type="PROSITE" id="PS51352">
    <property type="entry name" value="THIOREDOXIN_2"/>
    <property type="match status" value="1"/>
</dbReference>
<dbReference type="PANTHER" id="PTHR46135:SF3">
    <property type="entry name" value="NME_NM23 FAMILY MEMBER 8"/>
    <property type="match status" value="1"/>
</dbReference>
<evidence type="ECO:0000313" key="2">
    <source>
        <dbReference type="EMBL" id="KAF5830571.1"/>
    </source>
</evidence>
<dbReference type="EMBL" id="MU070028">
    <property type="protein sequence ID" value="KAF5830571.1"/>
    <property type="molecule type" value="Genomic_DNA"/>
</dbReference>
<dbReference type="InterPro" id="IPR051766">
    <property type="entry name" value="TXND_domain-containing"/>
</dbReference>
<reference evidence="2" key="1">
    <citation type="submission" date="2017-08" db="EMBL/GenBank/DDBJ databases">
        <authorList>
            <person name="Polle J.E."/>
            <person name="Barry K."/>
            <person name="Cushman J."/>
            <person name="Schmutz J."/>
            <person name="Tran D."/>
            <person name="Hathwaick L.T."/>
            <person name="Yim W.C."/>
            <person name="Jenkins J."/>
            <person name="Mckie-Krisberg Z.M."/>
            <person name="Prochnik S."/>
            <person name="Lindquist E."/>
            <person name="Dockter R.B."/>
            <person name="Adam C."/>
            <person name="Molina H."/>
            <person name="Bunkerborg J."/>
            <person name="Jin E."/>
            <person name="Buchheim M."/>
            <person name="Magnuson J."/>
        </authorList>
    </citation>
    <scope>NUCLEOTIDE SEQUENCE</scope>
    <source>
        <strain evidence="2">CCAP 19/18</strain>
    </source>
</reference>
<keyword evidence="3" id="KW-1185">Reference proteome</keyword>
<dbReference type="InterPro" id="IPR036249">
    <property type="entry name" value="Thioredoxin-like_sf"/>
</dbReference>
<feature type="domain" description="Thioredoxin" evidence="1">
    <location>
        <begin position="1"/>
        <end position="109"/>
    </location>
</feature>
<organism evidence="2 3">
    <name type="scientific">Dunaliella salina</name>
    <name type="common">Green alga</name>
    <name type="synonym">Protococcus salinus</name>
    <dbReference type="NCBI Taxonomy" id="3046"/>
    <lineage>
        <taxon>Eukaryota</taxon>
        <taxon>Viridiplantae</taxon>
        <taxon>Chlorophyta</taxon>
        <taxon>core chlorophytes</taxon>
        <taxon>Chlorophyceae</taxon>
        <taxon>CS clade</taxon>
        <taxon>Chlamydomonadales</taxon>
        <taxon>Dunaliellaceae</taxon>
        <taxon>Dunaliella</taxon>
    </lineage>
</organism>
<dbReference type="Pfam" id="PF00085">
    <property type="entry name" value="Thioredoxin"/>
    <property type="match status" value="1"/>
</dbReference>
<dbReference type="InterPro" id="IPR017937">
    <property type="entry name" value="Thioredoxin_CS"/>
</dbReference>
<dbReference type="Proteomes" id="UP000815325">
    <property type="component" value="Unassembled WGS sequence"/>
</dbReference>
<name>A0ABQ7G7L1_DUNSA</name>